<evidence type="ECO:0000256" key="2">
    <source>
        <dbReference type="ARBA" id="ARBA00022801"/>
    </source>
</evidence>
<feature type="domain" description="UvrD-like helicase ATP-binding" evidence="14">
    <location>
        <begin position="183"/>
        <end position="510"/>
    </location>
</feature>
<dbReference type="SUPFAM" id="SSF52540">
    <property type="entry name" value="P-loop containing nucleoside triphosphate hydrolases"/>
    <property type="match status" value="1"/>
</dbReference>
<dbReference type="PROSITE" id="PS50158">
    <property type="entry name" value="ZF_CCHC"/>
    <property type="match status" value="1"/>
</dbReference>
<dbReference type="Gene3D" id="3.40.50.300">
    <property type="entry name" value="P-loop containing nucleotide triphosphate hydrolases"/>
    <property type="match status" value="2"/>
</dbReference>
<evidence type="ECO:0000256" key="6">
    <source>
        <dbReference type="ARBA" id="ARBA00034617"/>
    </source>
</evidence>
<evidence type="ECO:0000256" key="7">
    <source>
        <dbReference type="ARBA" id="ARBA00034808"/>
    </source>
</evidence>
<name>A0A8J2SQY2_9STRA</name>
<dbReference type="Pfam" id="PF13245">
    <property type="entry name" value="AAA_19"/>
    <property type="match status" value="1"/>
</dbReference>
<keyword evidence="3 10" id="KW-0347">Helicase</keyword>
<feature type="compositionally biased region" description="Acidic residues" evidence="11">
    <location>
        <begin position="658"/>
        <end position="671"/>
    </location>
</feature>
<dbReference type="Pfam" id="PF13361">
    <property type="entry name" value="UvrD_C"/>
    <property type="match status" value="1"/>
</dbReference>
<dbReference type="InterPro" id="IPR036875">
    <property type="entry name" value="Znf_CCHC_sf"/>
</dbReference>
<dbReference type="AlphaFoldDB" id="A0A8J2SQY2"/>
<reference evidence="15" key="1">
    <citation type="submission" date="2021-11" db="EMBL/GenBank/DDBJ databases">
        <authorList>
            <consortium name="Genoscope - CEA"/>
            <person name="William W."/>
        </authorList>
    </citation>
    <scope>NUCLEOTIDE SEQUENCE</scope>
</reference>
<dbReference type="SMART" id="SM00343">
    <property type="entry name" value="ZnF_C2HC"/>
    <property type="match status" value="1"/>
</dbReference>
<comment type="catalytic activity">
    <reaction evidence="8">
        <text>ATP + H2O = ADP + phosphate + H(+)</text>
        <dbReference type="Rhea" id="RHEA:13065"/>
        <dbReference type="ChEBI" id="CHEBI:15377"/>
        <dbReference type="ChEBI" id="CHEBI:15378"/>
        <dbReference type="ChEBI" id="CHEBI:30616"/>
        <dbReference type="ChEBI" id="CHEBI:43474"/>
        <dbReference type="ChEBI" id="CHEBI:456216"/>
        <dbReference type="EC" id="5.6.2.4"/>
    </reaction>
</comment>
<dbReference type="InterPro" id="IPR036869">
    <property type="entry name" value="J_dom_sf"/>
</dbReference>
<feature type="region of interest" description="Disordered" evidence="11">
    <location>
        <begin position="1"/>
        <end position="74"/>
    </location>
</feature>
<dbReference type="PANTHER" id="PTHR11070">
    <property type="entry name" value="UVRD / RECB / PCRA DNA HELICASE FAMILY MEMBER"/>
    <property type="match status" value="1"/>
</dbReference>
<evidence type="ECO:0000256" key="1">
    <source>
        <dbReference type="ARBA" id="ARBA00022741"/>
    </source>
</evidence>
<keyword evidence="5" id="KW-0413">Isomerase</keyword>
<keyword evidence="9" id="KW-0863">Zinc-finger</keyword>
<dbReference type="GO" id="GO:0005524">
    <property type="term" value="F:ATP binding"/>
    <property type="evidence" value="ECO:0007669"/>
    <property type="project" value="UniProtKB-UniRule"/>
</dbReference>
<evidence type="ECO:0000256" key="11">
    <source>
        <dbReference type="SAM" id="MobiDB-lite"/>
    </source>
</evidence>
<evidence type="ECO:0000256" key="8">
    <source>
        <dbReference type="ARBA" id="ARBA00048988"/>
    </source>
</evidence>
<gene>
    <name evidence="15" type="ORF">PECAL_3P17090</name>
</gene>
<evidence type="ECO:0000256" key="4">
    <source>
        <dbReference type="ARBA" id="ARBA00022840"/>
    </source>
</evidence>
<dbReference type="Gene3D" id="1.10.287.110">
    <property type="entry name" value="DnaJ domain"/>
    <property type="match status" value="1"/>
</dbReference>
<evidence type="ECO:0000259" key="12">
    <source>
        <dbReference type="PROSITE" id="PS50076"/>
    </source>
</evidence>
<dbReference type="InterPro" id="IPR001878">
    <property type="entry name" value="Znf_CCHC"/>
</dbReference>
<feature type="binding site" evidence="10">
    <location>
        <begin position="204"/>
        <end position="211"/>
    </location>
    <ligand>
        <name>ATP</name>
        <dbReference type="ChEBI" id="CHEBI:30616"/>
    </ligand>
</feature>
<dbReference type="InterPro" id="IPR001623">
    <property type="entry name" value="DnaJ_domain"/>
</dbReference>
<keyword evidence="16" id="KW-1185">Reference proteome</keyword>
<dbReference type="Gene3D" id="4.10.60.10">
    <property type="entry name" value="Zinc finger, CCHC-type"/>
    <property type="match status" value="1"/>
</dbReference>
<evidence type="ECO:0000256" key="9">
    <source>
        <dbReference type="PROSITE-ProRule" id="PRU00047"/>
    </source>
</evidence>
<dbReference type="OrthoDB" id="1470711at2759"/>
<comment type="caution">
    <text evidence="15">The sequence shown here is derived from an EMBL/GenBank/DDBJ whole genome shotgun (WGS) entry which is preliminary data.</text>
</comment>
<accession>A0A8J2SQY2</accession>
<dbReference type="InterPro" id="IPR027417">
    <property type="entry name" value="P-loop_NTPase"/>
</dbReference>
<dbReference type="EC" id="5.6.2.4" evidence="7"/>
<dbReference type="PANTHER" id="PTHR11070:SF2">
    <property type="entry name" value="ATP-DEPENDENT DNA HELICASE SRS2"/>
    <property type="match status" value="1"/>
</dbReference>
<organism evidence="15 16">
    <name type="scientific">Pelagomonas calceolata</name>
    <dbReference type="NCBI Taxonomy" id="35677"/>
    <lineage>
        <taxon>Eukaryota</taxon>
        <taxon>Sar</taxon>
        <taxon>Stramenopiles</taxon>
        <taxon>Ochrophyta</taxon>
        <taxon>Pelagophyceae</taxon>
        <taxon>Pelagomonadales</taxon>
        <taxon>Pelagomonadaceae</taxon>
        <taxon>Pelagomonas</taxon>
    </lineage>
</organism>
<feature type="compositionally biased region" description="Low complexity" evidence="11">
    <location>
        <begin position="31"/>
        <end position="42"/>
    </location>
</feature>
<dbReference type="Proteomes" id="UP000789595">
    <property type="component" value="Unassembled WGS sequence"/>
</dbReference>
<dbReference type="SUPFAM" id="SSF57756">
    <property type="entry name" value="Retrovirus zinc finger-like domains"/>
    <property type="match status" value="1"/>
</dbReference>
<sequence length="935" mass="102744">MSSTPPRTPQKRKAPEAPSTPPTVSAKGQGAPAAAPMTPPTTLVSPAEPRPKKQNVSREAVPVSQDDEEERGAVAAAEETTLALRQLVPGRSRETLPGRIVAKCGNCYKCGQPGHFARDCLLESRVFPAKYPGVCQGCRGPIREEEDITRCRGGYAHEACKISVVVVEDREALRRLEGPATPADEAEAVREFMRSGNGHALVEAGAGSGKTRLLVDIACECEGGGRRALVLAFNKAAQLELRKRGVREAKTFHAFGLAAWKEHLGGNVNVYLGKKSVLLLHALYPPSRADDGPKAKVSLTCLVFRGFVDKLVSAAKIRCVGVEGFASDAEGLREIAETCPAYGKSLEKRCSGLPRPVRDRLKARWPTRTALLQRGVELAVEVLEASCETARSAHWRGRTHLVSTRGRRKKLPLLDGADMLYMALADGIRLDPDAEEPISVLLVDEAQDSNAARREMCLRLQRDSGCRVVAVGDDCQAIYAFLGADSGALARIGEIFAMRRFPLSTCYRCPRSHVKLANEVIDTINDEEQATADKEERAPELQHHIRPWPGAPAGEIVRDADFTTQPLPGDANLGAVVTHGAARSRGGKIGILSRTNAPLLALRDCLAMRHVAVRFEGLETLAKKLKHTLAKIGARTFDELKDYLAAESMAASFRDDGGESDGDDDFDPYAEEEPKSSTRLKARDMRACLAVVVERLEYARKGAPVDLADLERHIDGLFANAEHLLPHEQEEQVVLSTVHRAKGLEWDTVYVLQPDDLPFGPVMEWGSEKDRRQEYNVQYVAYTRAKGKLVFLRHLRKSRDDPWSDVIEGLFAAPPPEEEARPRRPAPAADPYDPWRRHCEWANGAADAPPPPPEPAQNDAQDDFFTSLGLDDMPATRAALASAYRRRVLVVHPDKQMQKPAAERLSPEEAKRLFVEATFAYEFLKEAFDDDDDCE</sequence>
<comment type="catalytic activity">
    <reaction evidence="6">
        <text>Couples ATP hydrolysis with the unwinding of duplex DNA by translocating in the 3'-5' direction.</text>
        <dbReference type="EC" id="5.6.2.4"/>
    </reaction>
</comment>
<dbReference type="InterPro" id="IPR014016">
    <property type="entry name" value="UvrD-like_ATP-bd"/>
</dbReference>
<dbReference type="GO" id="GO:0000725">
    <property type="term" value="P:recombinational repair"/>
    <property type="evidence" value="ECO:0007669"/>
    <property type="project" value="TreeGrafter"/>
</dbReference>
<dbReference type="Pfam" id="PF00098">
    <property type="entry name" value="zf-CCHC"/>
    <property type="match status" value="1"/>
</dbReference>
<feature type="domain" description="J" evidence="12">
    <location>
        <begin position="863"/>
        <end position="929"/>
    </location>
</feature>
<feature type="region of interest" description="Disordered" evidence="11">
    <location>
        <begin position="654"/>
        <end position="677"/>
    </location>
</feature>
<evidence type="ECO:0000313" key="16">
    <source>
        <dbReference type="Proteomes" id="UP000789595"/>
    </source>
</evidence>
<keyword evidence="2 10" id="KW-0378">Hydrolase</keyword>
<evidence type="ECO:0000256" key="10">
    <source>
        <dbReference type="PROSITE-ProRule" id="PRU00560"/>
    </source>
</evidence>
<dbReference type="InterPro" id="IPR014017">
    <property type="entry name" value="DNA_helicase_UvrD-like_C"/>
</dbReference>
<evidence type="ECO:0000313" key="15">
    <source>
        <dbReference type="EMBL" id="CAH0371757.1"/>
    </source>
</evidence>
<keyword evidence="9" id="KW-0862">Zinc</keyword>
<dbReference type="GO" id="GO:0043138">
    <property type="term" value="F:3'-5' DNA helicase activity"/>
    <property type="evidence" value="ECO:0007669"/>
    <property type="project" value="UniProtKB-EC"/>
</dbReference>
<evidence type="ECO:0000256" key="5">
    <source>
        <dbReference type="ARBA" id="ARBA00023235"/>
    </source>
</evidence>
<dbReference type="PROSITE" id="PS51198">
    <property type="entry name" value="UVRD_HELICASE_ATP_BIND"/>
    <property type="match status" value="1"/>
</dbReference>
<dbReference type="GO" id="GO:0003677">
    <property type="term" value="F:DNA binding"/>
    <property type="evidence" value="ECO:0007669"/>
    <property type="project" value="InterPro"/>
</dbReference>
<proteinExistence type="predicted"/>
<dbReference type="CDD" id="cd06257">
    <property type="entry name" value="DnaJ"/>
    <property type="match status" value="1"/>
</dbReference>
<dbReference type="SUPFAM" id="SSF46565">
    <property type="entry name" value="Chaperone J-domain"/>
    <property type="match status" value="1"/>
</dbReference>
<feature type="region of interest" description="Disordered" evidence="11">
    <location>
        <begin position="842"/>
        <end position="864"/>
    </location>
</feature>
<keyword evidence="4 10" id="KW-0067">ATP-binding</keyword>
<dbReference type="PROSITE" id="PS50076">
    <property type="entry name" value="DNAJ_2"/>
    <property type="match status" value="1"/>
</dbReference>
<keyword evidence="9" id="KW-0479">Metal-binding</keyword>
<protein>
    <recommendedName>
        <fullName evidence="7">DNA 3'-5' helicase</fullName>
        <ecNumber evidence="7">5.6.2.4</ecNumber>
    </recommendedName>
</protein>
<dbReference type="GO" id="GO:0008270">
    <property type="term" value="F:zinc ion binding"/>
    <property type="evidence" value="ECO:0007669"/>
    <property type="project" value="UniProtKB-KW"/>
</dbReference>
<dbReference type="SMART" id="SM00271">
    <property type="entry name" value="DnaJ"/>
    <property type="match status" value="1"/>
</dbReference>
<dbReference type="GO" id="GO:0016787">
    <property type="term" value="F:hydrolase activity"/>
    <property type="evidence" value="ECO:0007669"/>
    <property type="project" value="UniProtKB-UniRule"/>
</dbReference>
<keyword evidence="1 10" id="KW-0547">Nucleotide-binding</keyword>
<dbReference type="GO" id="GO:0005634">
    <property type="term" value="C:nucleus"/>
    <property type="evidence" value="ECO:0007669"/>
    <property type="project" value="TreeGrafter"/>
</dbReference>
<dbReference type="EMBL" id="CAKKNE010000003">
    <property type="protein sequence ID" value="CAH0371757.1"/>
    <property type="molecule type" value="Genomic_DNA"/>
</dbReference>
<dbReference type="InterPro" id="IPR000212">
    <property type="entry name" value="DNA_helicase_UvrD/REP"/>
</dbReference>
<feature type="domain" description="CCHC-type" evidence="13">
    <location>
        <begin position="107"/>
        <end position="120"/>
    </location>
</feature>
<evidence type="ECO:0000256" key="3">
    <source>
        <dbReference type="ARBA" id="ARBA00022806"/>
    </source>
</evidence>
<evidence type="ECO:0000259" key="14">
    <source>
        <dbReference type="PROSITE" id="PS51198"/>
    </source>
</evidence>
<evidence type="ECO:0000259" key="13">
    <source>
        <dbReference type="PROSITE" id="PS50158"/>
    </source>
</evidence>